<accession>A0AAU9CKN8</accession>
<dbReference type="GO" id="GO:0061599">
    <property type="term" value="F:molybdopterin molybdotransferase activity"/>
    <property type="evidence" value="ECO:0007669"/>
    <property type="project" value="UniProtKB-UniRule"/>
</dbReference>
<keyword evidence="7 11" id="KW-0479">Metal-binding</keyword>
<name>A0AAU9CKN8_9BACT</name>
<dbReference type="PANTHER" id="PTHR10192:SF5">
    <property type="entry name" value="GEPHYRIN"/>
    <property type="match status" value="1"/>
</dbReference>
<dbReference type="Pfam" id="PF03454">
    <property type="entry name" value="MoeA_C"/>
    <property type="match status" value="1"/>
</dbReference>
<dbReference type="InterPro" id="IPR005110">
    <property type="entry name" value="MoeA_linker/N"/>
</dbReference>
<dbReference type="RefSeq" id="WP_338391123.1">
    <property type="nucleotide sequence ID" value="NZ_AP025314.1"/>
</dbReference>
<dbReference type="InterPro" id="IPR036135">
    <property type="entry name" value="MoeA_linker/N_sf"/>
</dbReference>
<dbReference type="NCBIfam" id="TIGR00177">
    <property type="entry name" value="molyb_syn"/>
    <property type="match status" value="1"/>
</dbReference>
<evidence type="ECO:0000256" key="4">
    <source>
        <dbReference type="ARBA" id="ARBA00010763"/>
    </source>
</evidence>
<evidence type="ECO:0000259" key="12">
    <source>
        <dbReference type="SMART" id="SM00852"/>
    </source>
</evidence>
<keyword evidence="5 11" id="KW-0500">Molybdenum</keyword>
<dbReference type="PANTHER" id="PTHR10192">
    <property type="entry name" value="MOLYBDOPTERIN BIOSYNTHESIS PROTEIN"/>
    <property type="match status" value="1"/>
</dbReference>
<keyword evidence="14" id="KW-1185">Reference proteome</keyword>
<dbReference type="SUPFAM" id="SSF63867">
    <property type="entry name" value="MoeA C-terminal domain-like"/>
    <property type="match status" value="1"/>
</dbReference>
<dbReference type="InterPro" id="IPR001453">
    <property type="entry name" value="MoaB/Mog_dom"/>
</dbReference>
<keyword evidence="8 11" id="KW-0460">Magnesium</keyword>
<comment type="function">
    <text evidence="2 11">Catalyzes the insertion of molybdate into adenylated molybdopterin with the concomitant release of AMP.</text>
</comment>
<organism evidence="13 14">
    <name type="scientific">Fulvitalea axinellae</name>
    <dbReference type="NCBI Taxonomy" id="1182444"/>
    <lineage>
        <taxon>Bacteria</taxon>
        <taxon>Pseudomonadati</taxon>
        <taxon>Bacteroidota</taxon>
        <taxon>Cytophagia</taxon>
        <taxon>Cytophagales</taxon>
        <taxon>Persicobacteraceae</taxon>
        <taxon>Fulvitalea</taxon>
    </lineage>
</organism>
<keyword evidence="6 11" id="KW-0808">Transferase</keyword>
<dbReference type="Pfam" id="PF00994">
    <property type="entry name" value="MoCF_biosynth"/>
    <property type="match status" value="1"/>
</dbReference>
<dbReference type="CDD" id="cd00887">
    <property type="entry name" value="MoeA"/>
    <property type="match status" value="1"/>
</dbReference>
<reference evidence="13 14" key="1">
    <citation type="submission" date="2021-12" db="EMBL/GenBank/DDBJ databases">
        <title>Genome sequencing of bacteria with rrn-lacking chromosome and rrn-plasmid.</title>
        <authorList>
            <person name="Anda M."/>
            <person name="Iwasaki W."/>
        </authorList>
    </citation>
    <scope>NUCLEOTIDE SEQUENCE [LARGE SCALE GENOMIC DNA]</scope>
    <source>
        <strain evidence="13 14">DSM 100852</strain>
    </source>
</reference>
<dbReference type="KEGG" id="fax:FUAX_19580"/>
<keyword evidence="9 11" id="KW-0501">Molybdenum cofactor biosynthesis</keyword>
<dbReference type="Gene3D" id="2.40.340.10">
    <property type="entry name" value="MoeA, C-terminal, domain IV"/>
    <property type="match status" value="1"/>
</dbReference>
<dbReference type="GO" id="GO:0006777">
    <property type="term" value="P:Mo-molybdopterin cofactor biosynthetic process"/>
    <property type="evidence" value="ECO:0007669"/>
    <property type="project" value="UniProtKB-UniRule"/>
</dbReference>
<evidence type="ECO:0000256" key="1">
    <source>
        <dbReference type="ARBA" id="ARBA00001946"/>
    </source>
</evidence>
<dbReference type="AlphaFoldDB" id="A0AAU9CKN8"/>
<dbReference type="Gene3D" id="3.40.980.10">
    <property type="entry name" value="MoaB/Mog-like domain"/>
    <property type="match status" value="1"/>
</dbReference>
<comment type="pathway">
    <text evidence="3 11">Cofactor biosynthesis; molybdopterin biosynthesis.</text>
</comment>
<dbReference type="NCBIfam" id="NF045515">
    <property type="entry name" value="Glp_gephyrin"/>
    <property type="match status" value="1"/>
</dbReference>
<evidence type="ECO:0000256" key="5">
    <source>
        <dbReference type="ARBA" id="ARBA00022505"/>
    </source>
</evidence>
<evidence type="ECO:0000256" key="10">
    <source>
        <dbReference type="ARBA" id="ARBA00047317"/>
    </source>
</evidence>
<comment type="catalytic activity">
    <reaction evidence="10">
        <text>adenylyl-molybdopterin + molybdate = Mo-molybdopterin + AMP + H(+)</text>
        <dbReference type="Rhea" id="RHEA:35047"/>
        <dbReference type="ChEBI" id="CHEBI:15378"/>
        <dbReference type="ChEBI" id="CHEBI:36264"/>
        <dbReference type="ChEBI" id="CHEBI:62727"/>
        <dbReference type="ChEBI" id="CHEBI:71302"/>
        <dbReference type="ChEBI" id="CHEBI:456215"/>
        <dbReference type="EC" id="2.10.1.1"/>
    </reaction>
</comment>
<dbReference type="InterPro" id="IPR008284">
    <property type="entry name" value="MoCF_biosynth_CS"/>
</dbReference>
<evidence type="ECO:0000256" key="6">
    <source>
        <dbReference type="ARBA" id="ARBA00022679"/>
    </source>
</evidence>
<dbReference type="InterPro" id="IPR005111">
    <property type="entry name" value="MoeA_C_domain_IV"/>
</dbReference>
<dbReference type="GO" id="GO:0005829">
    <property type="term" value="C:cytosol"/>
    <property type="evidence" value="ECO:0007669"/>
    <property type="project" value="TreeGrafter"/>
</dbReference>
<dbReference type="GO" id="GO:0046872">
    <property type="term" value="F:metal ion binding"/>
    <property type="evidence" value="ECO:0007669"/>
    <property type="project" value="UniProtKB-UniRule"/>
</dbReference>
<dbReference type="SMART" id="SM00852">
    <property type="entry name" value="MoCF_biosynth"/>
    <property type="match status" value="1"/>
</dbReference>
<comment type="cofactor">
    <cofactor evidence="1 11">
        <name>Mg(2+)</name>
        <dbReference type="ChEBI" id="CHEBI:18420"/>
    </cofactor>
</comment>
<evidence type="ECO:0000256" key="3">
    <source>
        <dbReference type="ARBA" id="ARBA00005046"/>
    </source>
</evidence>
<dbReference type="PROSITE" id="PS01079">
    <property type="entry name" value="MOCF_BIOSYNTHESIS_2"/>
    <property type="match status" value="1"/>
</dbReference>
<dbReference type="FunFam" id="3.40.980.10:FF:000004">
    <property type="entry name" value="Molybdopterin molybdenumtransferase"/>
    <property type="match status" value="1"/>
</dbReference>
<dbReference type="SUPFAM" id="SSF53218">
    <property type="entry name" value="Molybdenum cofactor biosynthesis proteins"/>
    <property type="match status" value="1"/>
</dbReference>
<evidence type="ECO:0000256" key="7">
    <source>
        <dbReference type="ARBA" id="ARBA00022723"/>
    </source>
</evidence>
<dbReference type="SUPFAM" id="SSF63882">
    <property type="entry name" value="MoeA N-terminal region -like"/>
    <property type="match status" value="1"/>
</dbReference>
<proteinExistence type="inferred from homology"/>
<dbReference type="InterPro" id="IPR036688">
    <property type="entry name" value="MoeA_C_domain_IV_sf"/>
</dbReference>
<comment type="similarity">
    <text evidence="4 11">Belongs to the MoeA family.</text>
</comment>
<evidence type="ECO:0000256" key="8">
    <source>
        <dbReference type="ARBA" id="ARBA00022842"/>
    </source>
</evidence>
<sequence length="394" mass="42110">MVTIKEAISLIEKHVGVTGDRTVEKLKNAVGKVICQNVESSISMPPFRQSAMDGYAVFLHDNDEYVLLDEVVKAGDSHCPELKPGQAFRIFTGAPVSVSANAVVMQERVAVTDKGTIKVSGPMKEGDNIRPVGEQVKAGEVALKKGTLLTPAAIGFLASLGVAEVEVFKKPSVAIVTTGNELAEPGELLGTGKVYESNSVMLAVALESLGYENVAVSKVPDDYGATVRLLDEMIDRYDVVIASGGISVGDYDYVGKALNTLGVKEHFYKVKQKPGKPLFFGSKGSTAVFALPGNPAAALTCFYIYVYPALERISGLRDFRLESVTMEAANGFVKKGDRPQFLKAYAEGGKVRLLEGQSSAMLQTFALANALALVPAEQLRVEVGDKVEVFRLPG</sequence>
<evidence type="ECO:0000256" key="11">
    <source>
        <dbReference type="RuleBase" id="RU365090"/>
    </source>
</evidence>
<evidence type="ECO:0000313" key="14">
    <source>
        <dbReference type="Proteomes" id="UP001348817"/>
    </source>
</evidence>
<dbReference type="EMBL" id="AP025314">
    <property type="protein sequence ID" value="BDD09526.1"/>
    <property type="molecule type" value="Genomic_DNA"/>
</dbReference>
<dbReference type="Pfam" id="PF03453">
    <property type="entry name" value="MoeA_N"/>
    <property type="match status" value="1"/>
</dbReference>
<evidence type="ECO:0000313" key="13">
    <source>
        <dbReference type="EMBL" id="BDD09526.1"/>
    </source>
</evidence>
<dbReference type="Gene3D" id="3.90.105.10">
    <property type="entry name" value="Molybdopterin biosynthesis moea protein, domain 2"/>
    <property type="match status" value="1"/>
</dbReference>
<evidence type="ECO:0000256" key="2">
    <source>
        <dbReference type="ARBA" id="ARBA00002901"/>
    </source>
</evidence>
<dbReference type="InterPro" id="IPR036425">
    <property type="entry name" value="MoaB/Mog-like_dom_sf"/>
</dbReference>
<feature type="domain" description="MoaB/Mog" evidence="12">
    <location>
        <begin position="174"/>
        <end position="312"/>
    </location>
</feature>
<protein>
    <recommendedName>
        <fullName evidence="11">Molybdopterin molybdenumtransferase</fullName>
        <ecNumber evidence="11">2.10.1.1</ecNumber>
    </recommendedName>
</protein>
<evidence type="ECO:0000256" key="9">
    <source>
        <dbReference type="ARBA" id="ARBA00023150"/>
    </source>
</evidence>
<dbReference type="Proteomes" id="UP001348817">
    <property type="component" value="Chromosome"/>
</dbReference>
<dbReference type="InterPro" id="IPR038987">
    <property type="entry name" value="MoeA-like"/>
</dbReference>
<dbReference type="EC" id="2.10.1.1" evidence="11"/>
<dbReference type="Gene3D" id="2.170.190.11">
    <property type="entry name" value="Molybdopterin biosynthesis moea protein, domain 3"/>
    <property type="match status" value="1"/>
</dbReference>
<gene>
    <name evidence="13" type="ORF">FUAX_19580</name>
</gene>